<dbReference type="FunFam" id="3.30.60.90:FF:000020">
    <property type="entry name" value="Transcriptional adapter"/>
    <property type="match status" value="1"/>
</dbReference>
<dbReference type="EMBL" id="JAATJU010021391">
    <property type="protein sequence ID" value="KAH0513852.1"/>
    <property type="molecule type" value="Genomic_DNA"/>
</dbReference>
<protein>
    <recommendedName>
        <fullName evidence="1">Transcriptional adapter 2-alpha</fullName>
    </recommendedName>
    <alternativeName>
        <fullName evidence="6">Transcriptional adapter 2-like</fullName>
    </alternativeName>
</protein>
<dbReference type="Gene3D" id="3.30.60.90">
    <property type="match status" value="1"/>
</dbReference>
<dbReference type="Pfam" id="PF22941">
    <property type="entry name" value="TADA2A-like_3rd"/>
    <property type="match status" value="1"/>
</dbReference>
<dbReference type="InterPro" id="IPR009057">
    <property type="entry name" value="Homeodomain-like_sf"/>
</dbReference>
<dbReference type="FunFam" id="1.10.10.10:FF:000087">
    <property type="entry name" value="Transcriptional adapter 2"/>
    <property type="match status" value="1"/>
</dbReference>
<dbReference type="AlphaFoldDB" id="A0A8J6GN15"/>
<evidence type="ECO:0000256" key="1">
    <source>
        <dbReference type="ARBA" id="ARBA00020742"/>
    </source>
</evidence>
<gene>
    <name evidence="11" type="ORF">LTLLF_138520</name>
</gene>
<evidence type="ECO:0000256" key="3">
    <source>
        <dbReference type="ARBA" id="ARBA00022771"/>
    </source>
</evidence>
<evidence type="ECO:0000259" key="9">
    <source>
        <dbReference type="PROSITE" id="PS50934"/>
    </source>
</evidence>
<evidence type="ECO:0000313" key="12">
    <source>
        <dbReference type="Proteomes" id="UP000710432"/>
    </source>
</evidence>
<dbReference type="GO" id="GO:0003713">
    <property type="term" value="F:transcription coactivator activity"/>
    <property type="evidence" value="ECO:0007669"/>
    <property type="project" value="TreeGrafter"/>
</dbReference>
<feature type="non-terminal residue" evidence="11">
    <location>
        <position position="1"/>
    </location>
</feature>
<dbReference type="GO" id="GO:0140672">
    <property type="term" value="C:ATAC complex"/>
    <property type="evidence" value="ECO:0007669"/>
    <property type="project" value="UniProtKB-ARBA"/>
</dbReference>
<dbReference type="CDD" id="cd02335">
    <property type="entry name" value="ZZ_ADA2"/>
    <property type="match status" value="1"/>
</dbReference>
<accession>A0A8J6GN15</accession>
<dbReference type="Pfam" id="PF04433">
    <property type="entry name" value="SWIRM"/>
    <property type="match status" value="1"/>
</dbReference>
<dbReference type="GO" id="GO:0005634">
    <property type="term" value="C:nucleus"/>
    <property type="evidence" value="ECO:0007669"/>
    <property type="project" value="TreeGrafter"/>
</dbReference>
<feature type="domain" description="SANT" evidence="10">
    <location>
        <begin position="98"/>
        <end position="124"/>
    </location>
</feature>
<evidence type="ECO:0000256" key="5">
    <source>
        <dbReference type="ARBA" id="ARBA00023242"/>
    </source>
</evidence>
<feature type="domain" description="SWIRM" evidence="9">
    <location>
        <begin position="261"/>
        <end position="348"/>
    </location>
</feature>
<dbReference type="InterPro" id="IPR017884">
    <property type="entry name" value="SANT_dom"/>
</dbReference>
<dbReference type="Proteomes" id="UP000710432">
    <property type="component" value="Unassembled WGS sequence"/>
</dbReference>
<proteinExistence type="predicted"/>
<dbReference type="GO" id="GO:0006338">
    <property type="term" value="P:chromatin remodeling"/>
    <property type="evidence" value="ECO:0007669"/>
    <property type="project" value="TreeGrafter"/>
</dbReference>
<dbReference type="PROSITE" id="PS51293">
    <property type="entry name" value="SANT"/>
    <property type="match status" value="1"/>
</dbReference>
<dbReference type="GO" id="GO:0003682">
    <property type="term" value="F:chromatin binding"/>
    <property type="evidence" value="ECO:0007669"/>
    <property type="project" value="TreeGrafter"/>
</dbReference>
<dbReference type="InterPro" id="IPR036388">
    <property type="entry name" value="WH-like_DNA-bd_sf"/>
</dbReference>
<keyword evidence="2" id="KW-0479">Metal-binding</keyword>
<dbReference type="Gene3D" id="1.10.10.10">
    <property type="entry name" value="Winged helix-like DNA-binding domain superfamily/Winged helix DNA-binding domain"/>
    <property type="match status" value="1"/>
</dbReference>
<evidence type="ECO:0000256" key="4">
    <source>
        <dbReference type="ARBA" id="ARBA00022833"/>
    </source>
</evidence>
<dbReference type="Pfam" id="PF25299">
    <property type="entry name" value="ZZ_ADA2"/>
    <property type="match status" value="1"/>
</dbReference>
<dbReference type="InterPro" id="IPR043145">
    <property type="entry name" value="Znf_ZZ_sf"/>
</dbReference>
<keyword evidence="4" id="KW-0862">Zinc</keyword>
<dbReference type="InterPro" id="IPR000433">
    <property type="entry name" value="Znf_ZZ"/>
</dbReference>
<dbReference type="InterPro" id="IPR055141">
    <property type="entry name" value="TADA2A_B-like_dom"/>
</dbReference>
<name>A0A8J6GN15_MICOH</name>
<dbReference type="InterPro" id="IPR041983">
    <property type="entry name" value="ADA2-like_ZZ"/>
</dbReference>
<organism evidence="11 12">
    <name type="scientific">Microtus ochrogaster</name>
    <name type="common">Prairie vole</name>
    <dbReference type="NCBI Taxonomy" id="79684"/>
    <lineage>
        <taxon>Eukaryota</taxon>
        <taxon>Metazoa</taxon>
        <taxon>Chordata</taxon>
        <taxon>Craniata</taxon>
        <taxon>Vertebrata</taxon>
        <taxon>Euteleostomi</taxon>
        <taxon>Mammalia</taxon>
        <taxon>Eutheria</taxon>
        <taxon>Euarchontoglires</taxon>
        <taxon>Glires</taxon>
        <taxon>Rodentia</taxon>
        <taxon>Myomorpha</taxon>
        <taxon>Muroidea</taxon>
        <taxon>Cricetidae</taxon>
        <taxon>Arvicolinae</taxon>
        <taxon>Microtus</taxon>
    </lineage>
</organism>
<dbReference type="PROSITE" id="PS50934">
    <property type="entry name" value="SWIRM"/>
    <property type="match status" value="1"/>
</dbReference>
<dbReference type="SUPFAM" id="SSF46689">
    <property type="entry name" value="Homeodomain-like"/>
    <property type="match status" value="1"/>
</dbReference>
<sequence>SVVFCVLDDPSDKPPCRGCSSYLMEPYIKCAECGPPPFFLCLQCFTRGFEHKKHQSDHTYEIMIIDFMLICLQIWNKQMFCISKKTTLFILLPQFSRQDVANQMCTKTKEECEKHYMKHFINNPLFASTLLNLKQAEAARTADTAIPFHSADDPPRPAFDSLLSRDMAGYMPARADFIEEFDNYAEWDLRDIDFVEDDSDILHGARTYDHLKKTREEERLKRTMLSEVLQYIQDSSACQQWLRRQADIDSGLSPSVLMASNSGRRCAPPLNLTGLPGTEKLNEKEKELCQVVRLVPGAYLEYKSALLNECNKQGGLRLAQARALIKIDVNKTRKIYDFLIREGYITKA</sequence>
<comment type="caution">
    <text evidence="11">The sequence shown here is derived from an EMBL/GenBank/DDBJ whole genome shotgun (WGS) entry which is preliminary data.</text>
</comment>
<evidence type="ECO:0000256" key="7">
    <source>
        <dbReference type="PROSITE-ProRule" id="PRU00228"/>
    </source>
</evidence>
<dbReference type="PANTHER" id="PTHR12374">
    <property type="entry name" value="TRANSCRIPTIONAL ADAPTOR 2 ADA2 -RELATED"/>
    <property type="match status" value="1"/>
</dbReference>
<evidence type="ECO:0000256" key="6">
    <source>
        <dbReference type="ARBA" id="ARBA00032714"/>
    </source>
</evidence>
<dbReference type="GO" id="GO:0008270">
    <property type="term" value="F:zinc ion binding"/>
    <property type="evidence" value="ECO:0007669"/>
    <property type="project" value="UniProtKB-KW"/>
</dbReference>
<dbReference type="InterPro" id="IPR007526">
    <property type="entry name" value="SWIRM"/>
</dbReference>
<dbReference type="SUPFAM" id="SSF57850">
    <property type="entry name" value="RING/U-box"/>
    <property type="match status" value="1"/>
</dbReference>
<dbReference type="GO" id="GO:0006357">
    <property type="term" value="P:regulation of transcription by RNA polymerase II"/>
    <property type="evidence" value="ECO:0007669"/>
    <property type="project" value="TreeGrafter"/>
</dbReference>
<keyword evidence="3 7" id="KW-0863">Zinc-finger</keyword>
<evidence type="ECO:0000256" key="2">
    <source>
        <dbReference type="ARBA" id="ARBA00022723"/>
    </source>
</evidence>
<evidence type="ECO:0000259" key="10">
    <source>
        <dbReference type="PROSITE" id="PS51293"/>
    </source>
</evidence>
<evidence type="ECO:0000313" key="11">
    <source>
        <dbReference type="EMBL" id="KAH0513852.1"/>
    </source>
</evidence>
<dbReference type="PANTHER" id="PTHR12374:SF20">
    <property type="entry name" value="TRANSCRIPTIONAL ADAPTER 2-ALPHA"/>
    <property type="match status" value="1"/>
</dbReference>
<evidence type="ECO:0000259" key="8">
    <source>
        <dbReference type="PROSITE" id="PS50135"/>
    </source>
</evidence>
<dbReference type="PROSITE" id="PS50135">
    <property type="entry name" value="ZF_ZZ_2"/>
    <property type="match status" value="1"/>
</dbReference>
<keyword evidence="5" id="KW-0539">Nucleus</keyword>
<feature type="domain" description="ZZ-type" evidence="8">
    <location>
        <begin position="11"/>
        <end position="68"/>
    </location>
</feature>
<reference evidence="11" key="1">
    <citation type="submission" date="2020-03" db="EMBL/GenBank/DDBJ databases">
        <title>Studies in the Genomics of Life Span.</title>
        <authorList>
            <person name="Glass D."/>
        </authorList>
    </citation>
    <scope>NUCLEOTIDE SEQUENCE</scope>
    <source>
        <strain evidence="11">LTLLF</strain>
        <tissue evidence="11">Muscle</tissue>
    </source>
</reference>